<dbReference type="EMBL" id="CZKB01000017">
    <property type="protein sequence ID" value="CUR61201.1"/>
    <property type="molecule type" value="Genomic_DNA"/>
</dbReference>
<dbReference type="InterPro" id="IPR029058">
    <property type="entry name" value="AB_hydrolase_fold"/>
</dbReference>
<sequence length="239" mass="25192">MTTDAAQDGPTPVVFLHGAGRAGAAGWPLHAPESRPGWVFLDRTPEGDDPERDAARIVDALEQRGSGHVVASSYGGSAGVIAAQRRPDLVRSLALCEPACFDLARGKPAVEEHVVAMTPVYDVADDPTVSAREFSELFAAAMGSEPLDLPDDVLEREATRLRRLRPPWDTGIVAGDGLPVPTVVVTGRWSPLYDETAEALVALGATAVELPGAGHGVHRDPRILALLEDLWGTSRSAGA</sequence>
<name>A0A2P2CH44_9ZZZZ</name>
<gene>
    <name evidence="1" type="ORF">NOCA1240304</name>
</gene>
<reference evidence="1" key="1">
    <citation type="submission" date="2015-08" db="EMBL/GenBank/DDBJ databases">
        <authorList>
            <person name="Babu N.S."/>
            <person name="Beckwith C.J."/>
            <person name="Beseler K.G."/>
            <person name="Brison A."/>
            <person name="Carone J.V."/>
            <person name="Caskin T.P."/>
            <person name="Diamond M."/>
            <person name="Durham M.E."/>
            <person name="Foxe J.M."/>
            <person name="Go M."/>
            <person name="Henderson B.A."/>
            <person name="Jones I.B."/>
            <person name="McGettigan J.A."/>
            <person name="Micheletti S.J."/>
            <person name="Nasrallah M.E."/>
            <person name="Ortiz D."/>
            <person name="Piller C.R."/>
            <person name="Privatt S.R."/>
            <person name="Schneider S.L."/>
            <person name="Sharp S."/>
            <person name="Smith T.C."/>
            <person name="Stanton J.D."/>
            <person name="Ullery H.E."/>
            <person name="Wilson R.J."/>
            <person name="Serrano M.G."/>
            <person name="Buck G."/>
            <person name="Lee V."/>
            <person name="Wang Y."/>
            <person name="Carvalho R."/>
            <person name="Voegtly L."/>
            <person name="Shi R."/>
            <person name="Duckworth R."/>
            <person name="Johnson A."/>
            <person name="Loviza R."/>
            <person name="Walstead R."/>
            <person name="Shah Z."/>
            <person name="Kiflezghi M."/>
            <person name="Wade K."/>
            <person name="Ball S.L."/>
            <person name="Bradley K.W."/>
            <person name="Asai D.J."/>
            <person name="Bowman C.A."/>
            <person name="Russell D.A."/>
            <person name="Pope W.H."/>
            <person name="Jacobs-Sera D."/>
            <person name="Hendrix R.W."/>
            <person name="Hatfull G.F."/>
        </authorList>
    </citation>
    <scope>NUCLEOTIDE SEQUENCE</scope>
</reference>
<dbReference type="Gene3D" id="3.40.50.1820">
    <property type="entry name" value="alpha/beta hydrolase"/>
    <property type="match status" value="1"/>
</dbReference>
<proteinExistence type="predicted"/>
<evidence type="ECO:0000313" key="1">
    <source>
        <dbReference type="EMBL" id="CUR61201.1"/>
    </source>
</evidence>
<protein>
    <submittedName>
        <fullName evidence="1">Uncharacterized protein</fullName>
    </submittedName>
</protein>
<organism evidence="1">
    <name type="scientific">metagenome</name>
    <dbReference type="NCBI Taxonomy" id="256318"/>
    <lineage>
        <taxon>unclassified sequences</taxon>
        <taxon>metagenomes</taxon>
    </lineage>
</organism>
<dbReference type="AlphaFoldDB" id="A0A2P2CH44"/>
<accession>A0A2P2CH44</accession>
<dbReference type="SUPFAM" id="SSF53474">
    <property type="entry name" value="alpha/beta-Hydrolases"/>
    <property type="match status" value="1"/>
</dbReference>